<evidence type="ECO:0000313" key="2">
    <source>
        <dbReference type="Proteomes" id="UP000018949"/>
    </source>
</evidence>
<dbReference type="InterPro" id="IPR006439">
    <property type="entry name" value="HAD-SF_hydro_IA"/>
</dbReference>
<dbReference type="PANTHER" id="PTHR19288:SF25">
    <property type="entry name" value="PHOSPHATIDYLGLYCEROPHOSPHATASE GEP4, MITOCHONDRIAL"/>
    <property type="match status" value="1"/>
</dbReference>
<dbReference type="CDD" id="cd16416">
    <property type="entry name" value="HAD_BsYqeG-like"/>
    <property type="match status" value="1"/>
</dbReference>
<sequence length="173" mass="20306">MKLLKHFLPDQHVKSIFEIRPESLKEKGIKGIITDLDNTLVEWDRPIATPKLIEWFDNMRRHEILVTIVSNNNERRVKSFSDPLQIPFIFQARKPMTRAFNKALKQMGLRKEETVVIGDQLLTDVLGGNRSGFHTILVVPVAQTDGFVTRFNRKVERRILNWFRKQGKLNWED</sequence>
<dbReference type="InterPro" id="IPR006549">
    <property type="entry name" value="HAD-SF_hydro_IIIA"/>
</dbReference>
<dbReference type="Proteomes" id="UP000018949">
    <property type="component" value="Unassembled WGS sequence"/>
</dbReference>
<gene>
    <name evidence="1" type="ORF">JCM21738_3973</name>
</gene>
<dbReference type="NCBIfam" id="TIGR01662">
    <property type="entry name" value="HAD-SF-IIIA"/>
    <property type="match status" value="1"/>
</dbReference>
<dbReference type="AlphaFoldDB" id="W4RT44"/>
<dbReference type="Gene3D" id="3.40.50.1000">
    <property type="entry name" value="HAD superfamily/HAD-like"/>
    <property type="match status" value="1"/>
</dbReference>
<dbReference type="NCBIfam" id="TIGR01668">
    <property type="entry name" value="YqeG_hyp_ppase"/>
    <property type="match status" value="1"/>
</dbReference>
<keyword evidence="1" id="KW-0378">Hydrolase</keyword>
<dbReference type="InterPro" id="IPR023214">
    <property type="entry name" value="HAD_sf"/>
</dbReference>
<dbReference type="PANTHER" id="PTHR19288">
    <property type="entry name" value="4-NITROPHENYLPHOSPHATASE-RELATED"/>
    <property type="match status" value="1"/>
</dbReference>
<proteinExistence type="predicted"/>
<dbReference type="NCBIfam" id="TIGR01549">
    <property type="entry name" value="HAD-SF-IA-v1"/>
    <property type="match status" value="1"/>
</dbReference>
<keyword evidence="2" id="KW-1185">Reference proteome</keyword>
<dbReference type="GO" id="GO:0008962">
    <property type="term" value="F:phosphatidylglycerophosphatase activity"/>
    <property type="evidence" value="ECO:0007669"/>
    <property type="project" value="InterPro"/>
</dbReference>
<reference evidence="1 2" key="1">
    <citation type="submission" date="2013-12" db="EMBL/GenBank/DDBJ databases">
        <title>NBRP : Genome information of microbial organism related human and environment.</title>
        <authorList>
            <person name="Hattori M."/>
            <person name="Oshima K."/>
            <person name="Inaba H."/>
            <person name="Suda W."/>
            <person name="Sakamoto M."/>
            <person name="Iino T."/>
            <person name="Kitahara M."/>
            <person name="Oshida Y."/>
            <person name="Iida T."/>
            <person name="Kudo T."/>
            <person name="Itoh T."/>
            <person name="Ahmed I."/>
            <person name="Ohkuma M."/>
        </authorList>
    </citation>
    <scope>NUCLEOTIDE SEQUENCE [LARGE SCALE GENOMIC DNA]</scope>
    <source>
        <strain evidence="1 2">JCM 21738</strain>
    </source>
</reference>
<organism evidence="1 2">
    <name type="scientific">Mesobacillus boroniphilus JCM 21738</name>
    <dbReference type="NCBI Taxonomy" id="1294265"/>
    <lineage>
        <taxon>Bacteria</taxon>
        <taxon>Bacillati</taxon>
        <taxon>Bacillota</taxon>
        <taxon>Bacilli</taxon>
        <taxon>Bacillales</taxon>
        <taxon>Bacillaceae</taxon>
        <taxon>Mesobacillus</taxon>
    </lineage>
</organism>
<dbReference type="InterPro" id="IPR036412">
    <property type="entry name" value="HAD-like_sf"/>
</dbReference>
<dbReference type="InterPro" id="IPR010021">
    <property type="entry name" value="PGPP1/Gep4"/>
</dbReference>
<dbReference type="SUPFAM" id="SSF56784">
    <property type="entry name" value="HAD-like"/>
    <property type="match status" value="1"/>
</dbReference>
<dbReference type="GO" id="GO:0005737">
    <property type="term" value="C:cytoplasm"/>
    <property type="evidence" value="ECO:0007669"/>
    <property type="project" value="TreeGrafter"/>
</dbReference>
<name>W4RT44_9BACI</name>
<evidence type="ECO:0000313" key="1">
    <source>
        <dbReference type="EMBL" id="GAE47033.1"/>
    </source>
</evidence>
<accession>W4RT44</accession>
<comment type="caution">
    <text evidence="1">The sequence shown here is derived from an EMBL/GenBank/DDBJ whole genome shotgun (WGS) entry which is preliminary data.</text>
</comment>
<protein>
    <submittedName>
        <fullName evidence="1">Hydrolase</fullName>
    </submittedName>
</protein>
<dbReference type="EMBL" id="BAUW01000061">
    <property type="protein sequence ID" value="GAE47033.1"/>
    <property type="molecule type" value="Genomic_DNA"/>
</dbReference>
<dbReference type="eggNOG" id="COG2179">
    <property type="taxonomic scope" value="Bacteria"/>
</dbReference>
<dbReference type="Pfam" id="PF13242">
    <property type="entry name" value="Hydrolase_like"/>
    <property type="match status" value="1"/>
</dbReference>
<dbReference type="FunFam" id="3.40.50.1000:FF:000067">
    <property type="entry name" value="HAD phosphatase, family IIIA"/>
    <property type="match status" value="1"/>
</dbReference>